<comment type="caution">
    <text evidence="3">The sequence shown here is derived from an EMBL/GenBank/DDBJ whole genome shotgun (WGS) entry which is preliminary data.</text>
</comment>
<gene>
    <name evidence="3" type="primary">Lgmn</name>
    <name evidence="3" type="ORF">GWK47_007715</name>
</gene>
<accession>A0A8J5CRD3</accession>
<dbReference type="AlphaFoldDB" id="A0A8J5CRD3"/>
<evidence type="ECO:0000313" key="3">
    <source>
        <dbReference type="EMBL" id="KAG0718395.1"/>
    </source>
</evidence>
<dbReference type="OrthoDB" id="9995590at2759"/>
<dbReference type="InterPro" id="IPR001096">
    <property type="entry name" value="Peptidase_C13"/>
</dbReference>
<dbReference type="Gene3D" id="3.40.50.1460">
    <property type="match status" value="1"/>
</dbReference>
<dbReference type="Gene3D" id="1.10.132.130">
    <property type="match status" value="1"/>
</dbReference>
<sequence length="269" mass="30306">MHRNKQFNEMVIYLESCESGSMFKGLPDDINVYALSAASASQSSYACYFDSTLRTFLGDVFSIKWMEDTDRENVKKETLEKQFGIVKKETKTSQVMQFGELSLDKMKVSEFVGAKNATPATYGPFDAITDPCLESSVSNPDAPLAALQRQIDSSQDLIGQDYWTGQLNEMQMNRTFVKTKMTQIARLVTGDGDITEDMMSDNHHEINDHHCHKASTTAWHDTCFDLALNPYAMRMVHVIVNLCEHGFSSHEFTTAARIVCTHKRVSGIQ</sequence>
<keyword evidence="4" id="KW-1185">Reference proteome</keyword>
<evidence type="ECO:0000256" key="1">
    <source>
        <dbReference type="ARBA" id="ARBA00009941"/>
    </source>
</evidence>
<evidence type="ECO:0000313" key="4">
    <source>
        <dbReference type="Proteomes" id="UP000770661"/>
    </source>
</evidence>
<proteinExistence type="inferred from homology"/>
<dbReference type="PIRSF" id="PIRSF019663">
    <property type="entry name" value="Legumain"/>
    <property type="match status" value="1"/>
</dbReference>
<dbReference type="EMBL" id="JACEEZ010016126">
    <property type="protein sequence ID" value="KAG0718395.1"/>
    <property type="molecule type" value="Genomic_DNA"/>
</dbReference>
<dbReference type="InterPro" id="IPR046427">
    <property type="entry name" value="Legumain_prodom_sf"/>
</dbReference>
<dbReference type="InterPro" id="IPR048501">
    <property type="entry name" value="Legum_prodom"/>
</dbReference>
<protein>
    <submittedName>
        <fullName evidence="3">Legumain</fullName>
    </submittedName>
</protein>
<dbReference type="GO" id="GO:0005773">
    <property type="term" value="C:vacuole"/>
    <property type="evidence" value="ECO:0007669"/>
    <property type="project" value="GOC"/>
</dbReference>
<comment type="similarity">
    <text evidence="1">Belongs to the peptidase C13 family.</text>
</comment>
<feature type="domain" description="Legumain prodomain" evidence="2">
    <location>
        <begin position="166"/>
        <end position="260"/>
    </location>
</feature>
<dbReference type="GO" id="GO:0051603">
    <property type="term" value="P:proteolysis involved in protein catabolic process"/>
    <property type="evidence" value="ECO:0007669"/>
    <property type="project" value="TreeGrafter"/>
</dbReference>
<dbReference type="Pfam" id="PF20985">
    <property type="entry name" value="Legum_prodom"/>
    <property type="match status" value="1"/>
</dbReference>
<name>A0A8J5CRD3_CHIOP</name>
<evidence type="ECO:0000259" key="2">
    <source>
        <dbReference type="Pfam" id="PF20985"/>
    </source>
</evidence>
<dbReference type="Proteomes" id="UP000770661">
    <property type="component" value="Unassembled WGS sequence"/>
</dbReference>
<dbReference type="Pfam" id="PF01650">
    <property type="entry name" value="Peptidase_C13"/>
    <property type="match status" value="1"/>
</dbReference>
<organism evidence="3 4">
    <name type="scientific">Chionoecetes opilio</name>
    <name type="common">Atlantic snow crab</name>
    <name type="synonym">Cancer opilio</name>
    <dbReference type="NCBI Taxonomy" id="41210"/>
    <lineage>
        <taxon>Eukaryota</taxon>
        <taxon>Metazoa</taxon>
        <taxon>Ecdysozoa</taxon>
        <taxon>Arthropoda</taxon>
        <taxon>Crustacea</taxon>
        <taxon>Multicrustacea</taxon>
        <taxon>Malacostraca</taxon>
        <taxon>Eumalacostraca</taxon>
        <taxon>Eucarida</taxon>
        <taxon>Decapoda</taxon>
        <taxon>Pleocyemata</taxon>
        <taxon>Brachyura</taxon>
        <taxon>Eubrachyura</taxon>
        <taxon>Majoidea</taxon>
        <taxon>Majidae</taxon>
        <taxon>Chionoecetes</taxon>
    </lineage>
</organism>
<reference evidence="3" key="1">
    <citation type="submission" date="2020-07" db="EMBL/GenBank/DDBJ databases">
        <title>The High-quality genome of the commercially important snow crab, Chionoecetes opilio.</title>
        <authorList>
            <person name="Jeong J.-H."/>
            <person name="Ryu S."/>
        </authorList>
    </citation>
    <scope>NUCLEOTIDE SEQUENCE</scope>
    <source>
        <strain evidence="3">MADBK_172401_WGS</strain>
        <tissue evidence="3">Digestive gland</tissue>
    </source>
</reference>
<dbReference type="PANTHER" id="PTHR12000">
    <property type="entry name" value="HEMOGLOBINASE FAMILY MEMBER"/>
    <property type="match status" value="1"/>
</dbReference>
<dbReference type="GO" id="GO:0004197">
    <property type="term" value="F:cysteine-type endopeptidase activity"/>
    <property type="evidence" value="ECO:0007669"/>
    <property type="project" value="TreeGrafter"/>
</dbReference>
<dbReference type="CDD" id="cd21115">
    <property type="entry name" value="legumain_C"/>
    <property type="match status" value="1"/>
</dbReference>
<dbReference type="GO" id="GO:0006624">
    <property type="term" value="P:vacuolar protein processing"/>
    <property type="evidence" value="ECO:0007669"/>
    <property type="project" value="TreeGrafter"/>
</dbReference>
<dbReference type="PANTHER" id="PTHR12000:SF42">
    <property type="entry name" value="LEGUMAIN"/>
    <property type="match status" value="1"/>
</dbReference>